<feature type="transmembrane region" description="Helical" evidence="1">
    <location>
        <begin position="264"/>
        <end position="286"/>
    </location>
</feature>
<keyword evidence="1" id="KW-0812">Transmembrane</keyword>
<feature type="transmembrane region" description="Helical" evidence="1">
    <location>
        <begin position="130"/>
        <end position="152"/>
    </location>
</feature>
<proteinExistence type="predicted"/>
<evidence type="ECO:0000313" key="3">
    <source>
        <dbReference type="Proteomes" id="UP000273307"/>
    </source>
</evidence>
<accession>A0A498PJX1</accession>
<dbReference type="EMBL" id="UPHP01000001">
    <property type="protein sequence ID" value="VBA31400.1"/>
    <property type="molecule type" value="Genomic_DNA"/>
</dbReference>
<dbReference type="Pfam" id="PF13593">
    <property type="entry name" value="SBF_like"/>
    <property type="match status" value="1"/>
</dbReference>
<dbReference type="PANTHER" id="PTHR18640:SF5">
    <property type="entry name" value="SODIUM_BILE ACID COTRANSPORTER 7"/>
    <property type="match status" value="1"/>
</dbReference>
<feature type="transmembrane region" description="Helical" evidence="1">
    <location>
        <begin position="164"/>
        <end position="183"/>
    </location>
</feature>
<feature type="transmembrane region" description="Helical" evidence="1">
    <location>
        <begin position="68"/>
        <end position="91"/>
    </location>
</feature>
<feature type="transmembrane region" description="Helical" evidence="1">
    <location>
        <begin position="103"/>
        <end position="123"/>
    </location>
</feature>
<dbReference type="PANTHER" id="PTHR18640">
    <property type="entry name" value="SOLUTE CARRIER FAMILY 10 MEMBER 7"/>
    <property type="match status" value="1"/>
</dbReference>
<name>A0A498PJX1_9MYCO</name>
<dbReference type="Gene3D" id="1.20.1530.20">
    <property type="match status" value="1"/>
</dbReference>
<dbReference type="Proteomes" id="UP000273307">
    <property type="component" value="Unassembled WGS sequence"/>
</dbReference>
<dbReference type="AlphaFoldDB" id="A0A498PJX1"/>
<evidence type="ECO:0000313" key="2">
    <source>
        <dbReference type="EMBL" id="VBA31400.1"/>
    </source>
</evidence>
<dbReference type="GO" id="GO:0005886">
    <property type="term" value="C:plasma membrane"/>
    <property type="evidence" value="ECO:0007669"/>
    <property type="project" value="TreeGrafter"/>
</dbReference>
<keyword evidence="1" id="KW-1133">Transmembrane helix</keyword>
<sequence length="329" mass="34921">MRRFTIQVDPLLPLVLCSMVIATLVPARGAAADILSIGTKVAVASLFFLHGARLSPEHVWNGIRQWQLHLMVLAATFVIFPVLGAVASAWIGPWLGPDLRNGLLYMCLVPSAMQSSIAITSVARGNVPAAVIGASLSNILGVLFAPLLVMLLMDTTDAAGVNGAGIRAIVFELLVPFLVGQLARPWITELLVRRASVLKRVDRGVILLLVYSAYSIAVVEGIWGRVDTWRLVAVTATAGVLLTAILLSTATLGRLAELDSADAAVLMFCGSIKGLSPGLSMALVLFPATAVPLTMLPLMLYYQLQLIVCALIASRLGQARQADPSAFPH</sequence>
<feature type="transmembrane region" description="Helical" evidence="1">
    <location>
        <begin position="229"/>
        <end position="252"/>
    </location>
</feature>
<evidence type="ECO:0000256" key="1">
    <source>
        <dbReference type="SAM" id="Phobius"/>
    </source>
</evidence>
<dbReference type="RefSeq" id="WP_244603709.1">
    <property type="nucleotide sequence ID" value="NZ_UPHP01000001.1"/>
</dbReference>
<organism evidence="2 3">
    <name type="scientific">Mycobacterium attenuatum</name>
    <dbReference type="NCBI Taxonomy" id="2341086"/>
    <lineage>
        <taxon>Bacteria</taxon>
        <taxon>Bacillati</taxon>
        <taxon>Actinomycetota</taxon>
        <taxon>Actinomycetes</taxon>
        <taxon>Mycobacteriales</taxon>
        <taxon>Mycobacteriaceae</taxon>
        <taxon>Mycobacterium</taxon>
    </lineage>
</organism>
<protein>
    <recommendedName>
        <fullName evidence="4">Bile acid:sodium symporter</fullName>
    </recommendedName>
</protein>
<feature type="transmembrane region" description="Helical" evidence="1">
    <location>
        <begin position="204"/>
        <end position="223"/>
    </location>
</feature>
<keyword evidence="3" id="KW-1185">Reference proteome</keyword>
<gene>
    <name evidence="2" type="ORF">LAUMK136_00035</name>
</gene>
<evidence type="ECO:0008006" key="4">
    <source>
        <dbReference type="Google" id="ProtNLM"/>
    </source>
</evidence>
<dbReference type="InterPro" id="IPR038770">
    <property type="entry name" value="Na+/solute_symporter_sf"/>
</dbReference>
<keyword evidence="1" id="KW-0472">Membrane</keyword>
<dbReference type="InterPro" id="IPR016833">
    <property type="entry name" value="Put_Na-Bile_cotransptr"/>
</dbReference>
<dbReference type="PIRSF" id="PIRSF026166">
    <property type="entry name" value="UCP026166"/>
    <property type="match status" value="1"/>
</dbReference>
<reference evidence="2 3" key="1">
    <citation type="submission" date="2018-09" db="EMBL/GenBank/DDBJ databases">
        <authorList>
            <person name="Tagini F."/>
        </authorList>
    </citation>
    <scope>NUCLEOTIDE SEQUENCE [LARGE SCALE GENOMIC DNA]</scope>
    <source>
        <strain evidence="2 3">MK136</strain>
    </source>
</reference>